<evidence type="ECO:0000259" key="6">
    <source>
        <dbReference type="Pfam" id="PF06803"/>
    </source>
</evidence>
<dbReference type="EMBL" id="BMWX01000010">
    <property type="protein sequence ID" value="GGZ40689.1"/>
    <property type="molecule type" value="Genomic_DNA"/>
</dbReference>
<evidence type="ECO:0000313" key="8">
    <source>
        <dbReference type="Proteomes" id="UP000619457"/>
    </source>
</evidence>
<name>A0A918QCV9_9BACT</name>
<gene>
    <name evidence="7" type="ORF">GCM10007049_37470</name>
</gene>
<evidence type="ECO:0000256" key="5">
    <source>
        <dbReference type="SAM" id="Phobius"/>
    </source>
</evidence>
<keyword evidence="2 5" id="KW-0812">Transmembrane</keyword>
<dbReference type="GO" id="GO:0012505">
    <property type="term" value="C:endomembrane system"/>
    <property type="evidence" value="ECO:0007669"/>
    <property type="project" value="UniProtKB-SubCell"/>
</dbReference>
<evidence type="ECO:0000256" key="4">
    <source>
        <dbReference type="ARBA" id="ARBA00023136"/>
    </source>
</evidence>
<protein>
    <recommendedName>
        <fullName evidence="6">DUF1232 domain-containing protein</fullName>
    </recommendedName>
</protein>
<dbReference type="RefSeq" id="WP_018473720.1">
    <property type="nucleotide sequence ID" value="NZ_BMWX01000010.1"/>
</dbReference>
<organism evidence="7 8">
    <name type="scientific">Echinicola pacifica</name>
    <dbReference type="NCBI Taxonomy" id="346377"/>
    <lineage>
        <taxon>Bacteria</taxon>
        <taxon>Pseudomonadati</taxon>
        <taxon>Bacteroidota</taxon>
        <taxon>Cytophagia</taxon>
        <taxon>Cytophagales</taxon>
        <taxon>Cyclobacteriaceae</taxon>
        <taxon>Echinicola</taxon>
    </lineage>
</organism>
<keyword evidence="4 5" id="KW-0472">Membrane</keyword>
<reference evidence="7" key="1">
    <citation type="journal article" date="2014" name="Int. J. Syst. Evol. Microbiol.">
        <title>Complete genome sequence of Corynebacterium casei LMG S-19264T (=DSM 44701T), isolated from a smear-ripened cheese.</title>
        <authorList>
            <consortium name="US DOE Joint Genome Institute (JGI-PGF)"/>
            <person name="Walter F."/>
            <person name="Albersmeier A."/>
            <person name="Kalinowski J."/>
            <person name="Ruckert C."/>
        </authorList>
    </citation>
    <scope>NUCLEOTIDE SEQUENCE</scope>
    <source>
        <strain evidence="7">KCTC 12368</strain>
    </source>
</reference>
<comment type="caution">
    <text evidence="7">The sequence shown here is derived from an EMBL/GenBank/DDBJ whole genome shotgun (WGS) entry which is preliminary data.</text>
</comment>
<dbReference type="Pfam" id="PF06803">
    <property type="entry name" value="DUF1232"/>
    <property type="match status" value="1"/>
</dbReference>
<reference evidence="7" key="2">
    <citation type="submission" date="2020-09" db="EMBL/GenBank/DDBJ databases">
        <authorList>
            <person name="Sun Q."/>
            <person name="Kim S."/>
        </authorList>
    </citation>
    <scope>NUCLEOTIDE SEQUENCE</scope>
    <source>
        <strain evidence="7">KCTC 12368</strain>
    </source>
</reference>
<dbReference type="AlphaFoldDB" id="A0A918QCV9"/>
<evidence type="ECO:0000313" key="7">
    <source>
        <dbReference type="EMBL" id="GGZ40689.1"/>
    </source>
</evidence>
<accession>A0A918QCV9</accession>
<evidence type="ECO:0000256" key="1">
    <source>
        <dbReference type="ARBA" id="ARBA00004127"/>
    </source>
</evidence>
<feature type="domain" description="DUF1232" evidence="6">
    <location>
        <begin position="83"/>
        <end position="117"/>
    </location>
</feature>
<keyword evidence="3 5" id="KW-1133">Transmembrane helix</keyword>
<proteinExistence type="predicted"/>
<sequence>MENTSNEHKTLIGKVKRNYQGKAEKIAKSKEKIHELLERVGSKIHLLADNPTVKEAKMYLDVVVRMIRAYQRNEYRAFSSKSLILLVVGLLYFVMPFDIIPDFIAGLGYVDDLSVLLAITKSMQSDIEAFLDWERTKV</sequence>
<evidence type="ECO:0000256" key="3">
    <source>
        <dbReference type="ARBA" id="ARBA00022989"/>
    </source>
</evidence>
<comment type="subcellular location">
    <subcellularLocation>
        <location evidence="1">Endomembrane system</location>
        <topology evidence="1">Multi-pass membrane protein</topology>
    </subcellularLocation>
</comment>
<dbReference type="Proteomes" id="UP000619457">
    <property type="component" value="Unassembled WGS sequence"/>
</dbReference>
<keyword evidence="8" id="KW-1185">Reference proteome</keyword>
<dbReference type="InterPro" id="IPR010652">
    <property type="entry name" value="DUF1232"/>
</dbReference>
<feature type="transmembrane region" description="Helical" evidence="5">
    <location>
        <begin position="75"/>
        <end position="93"/>
    </location>
</feature>
<evidence type="ECO:0000256" key="2">
    <source>
        <dbReference type="ARBA" id="ARBA00022692"/>
    </source>
</evidence>